<keyword evidence="7" id="KW-1185">Reference proteome</keyword>
<evidence type="ECO:0000256" key="3">
    <source>
        <dbReference type="ARBA" id="ARBA00023242"/>
    </source>
</evidence>
<dbReference type="SUPFAM" id="SSF111430">
    <property type="entry name" value="YAP1 redox domain"/>
    <property type="match status" value="1"/>
</dbReference>
<dbReference type="SMART" id="SM00338">
    <property type="entry name" value="BRLZ"/>
    <property type="match status" value="1"/>
</dbReference>
<feature type="compositionally biased region" description="Low complexity" evidence="4">
    <location>
        <begin position="1"/>
        <end position="22"/>
    </location>
</feature>
<feature type="compositionally biased region" description="Polar residues" evidence="4">
    <location>
        <begin position="163"/>
        <end position="176"/>
    </location>
</feature>
<feature type="region of interest" description="Disordered" evidence="4">
    <location>
        <begin position="236"/>
        <end position="256"/>
    </location>
</feature>
<name>A0ABR2ZXZ5_9AGAR</name>
<dbReference type="GO" id="GO:0003677">
    <property type="term" value="F:DNA binding"/>
    <property type="evidence" value="ECO:0007669"/>
    <property type="project" value="UniProtKB-KW"/>
</dbReference>
<dbReference type="PANTHER" id="PTHR40621">
    <property type="entry name" value="TRANSCRIPTION FACTOR KAPC-RELATED"/>
    <property type="match status" value="1"/>
</dbReference>
<evidence type="ECO:0000259" key="5">
    <source>
        <dbReference type="PROSITE" id="PS50217"/>
    </source>
</evidence>
<feature type="region of interest" description="Disordered" evidence="4">
    <location>
        <begin position="147"/>
        <end position="176"/>
    </location>
</feature>
<dbReference type="Gene3D" id="1.20.5.170">
    <property type="match status" value="1"/>
</dbReference>
<feature type="region of interest" description="Disordered" evidence="4">
    <location>
        <begin position="1"/>
        <end position="105"/>
    </location>
</feature>
<dbReference type="Proteomes" id="UP001437256">
    <property type="component" value="Unassembled WGS sequence"/>
</dbReference>
<feature type="compositionally biased region" description="Low complexity" evidence="4">
    <location>
        <begin position="292"/>
        <end position="302"/>
    </location>
</feature>
<evidence type="ECO:0000313" key="6">
    <source>
        <dbReference type="EMBL" id="KAL0065673.1"/>
    </source>
</evidence>
<dbReference type="PANTHER" id="PTHR40621:SF6">
    <property type="entry name" value="AP-1-LIKE TRANSCRIPTION FACTOR YAP1-RELATED"/>
    <property type="match status" value="1"/>
</dbReference>
<feature type="compositionally biased region" description="Low complexity" evidence="4">
    <location>
        <begin position="239"/>
        <end position="256"/>
    </location>
</feature>
<dbReference type="InterPro" id="IPR023167">
    <property type="entry name" value="Yap1_redox_dom_sf"/>
</dbReference>
<keyword evidence="6" id="KW-0238">DNA-binding</keyword>
<dbReference type="InterPro" id="IPR046347">
    <property type="entry name" value="bZIP_sf"/>
</dbReference>
<feature type="compositionally biased region" description="Low complexity" evidence="4">
    <location>
        <begin position="147"/>
        <end position="162"/>
    </location>
</feature>
<dbReference type="PROSITE" id="PS50217">
    <property type="entry name" value="BZIP"/>
    <property type="match status" value="1"/>
</dbReference>
<sequence>MSPSSDNTSPSPPDTSKNPNNKQGSEEAEEPAMELALKRKASDDDFEEGPSQKNQHTGSSAAVKKGSATKRKSTGGTGDDSRLMKRKEQNRAAQRAFRERKEKHVRDLEEQVAALEAKNEATTSENENLRDLLTRLQSENLALRQQASASASTPTSSSFTFTVPKSATSPTQTPQYLTDTSLFSSLPRMAYSSPDPNHLTPLDMSSRMAFNPNVLNLLDETPQQTATDAAMQMDFGFGTQTNSNTNNNSDKNDNSSTHLGWLPSNLTTISTNPTYFSLASMFESPLPPPASVPSSVSTNTSPAPAPPASNNEQSAFSFDFNSLAPWPATTSDTGTLDDLFGGYYNPQPPMDVDSLIRSPPSSVSPVAHFNTGSPSTSASSSPASHASDPSLFSARDGSSSESEAGNDEHTNCPRLREDARQRIAAEGASPFVNLSPMTKKCSGSEEECRQAIESGANEPSMFVGSDAERRLLQSVTCHKESTGLPITEKSDTNIEVLTAWRSITTDPNFKDTDITKLCSEFSSKARCDGSKVVIEPAGVQYIRESLSRKH</sequence>
<feature type="compositionally biased region" description="Low complexity" evidence="4">
    <location>
        <begin position="373"/>
        <end position="390"/>
    </location>
</feature>
<feature type="compositionally biased region" description="Basic and acidic residues" evidence="4">
    <location>
        <begin position="79"/>
        <end position="105"/>
    </location>
</feature>
<evidence type="ECO:0000256" key="4">
    <source>
        <dbReference type="SAM" id="MobiDB-lite"/>
    </source>
</evidence>
<protein>
    <submittedName>
        <fullName evidence="6">DNA-binding transcription factor yap1</fullName>
    </submittedName>
</protein>
<dbReference type="CDD" id="cd14688">
    <property type="entry name" value="bZIP_YAP"/>
    <property type="match status" value="1"/>
</dbReference>
<dbReference type="EMBL" id="JBBXMP010000044">
    <property type="protein sequence ID" value="KAL0065673.1"/>
    <property type="molecule type" value="Genomic_DNA"/>
</dbReference>
<feature type="compositionally biased region" description="Polar residues" evidence="4">
    <location>
        <begin position="51"/>
        <end position="60"/>
    </location>
</feature>
<feature type="domain" description="BZIP" evidence="5">
    <location>
        <begin position="80"/>
        <end position="143"/>
    </location>
</feature>
<comment type="caution">
    <text evidence="6">The sequence shown here is derived from an EMBL/GenBank/DDBJ whole genome shotgun (WGS) entry which is preliminary data.</text>
</comment>
<gene>
    <name evidence="6" type="primary">YAP1</name>
    <name evidence="6" type="ORF">AAF712_007314</name>
</gene>
<evidence type="ECO:0000313" key="7">
    <source>
        <dbReference type="Proteomes" id="UP001437256"/>
    </source>
</evidence>
<accession>A0ABR2ZXZ5</accession>
<dbReference type="InterPro" id="IPR004827">
    <property type="entry name" value="bZIP"/>
</dbReference>
<reference evidence="6 7" key="1">
    <citation type="submission" date="2024-05" db="EMBL/GenBank/DDBJ databases">
        <title>A draft genome resource for the thread blight pathogen Marasmius tenuissimus strain MS-2.</title>
        <authorList>
            <person name="Yulfo-Soto G.E."/>
            <person name="Baruah I.K."/>
            <person name="Amoako-Attah I."/>
            <person name="Bukari Y."/>
            <person name="Meinhardt L.W."/>
            <person name="Bailey B.A."/>
            <person name="Cohen S.P."/>
        </authorList>
    </citation>
    <scope>NUCLEOTIDE SEQUENCE [LARGE SCALE GENOMIC DNA]</scope>
    <source>
        <strain evidence="6 7">MS-2</strain>
    </source>
</reference>
<feature type="region of interest" description="Disordered" evidence="4">
    <location>
        <begin position="351"/>
        <end position="413"/>
    </location>
</feature>
<comment type="subcellular location">
    <subcellularLocation>
        <location evidence="2">Cytoplasm</location>
    </subcellularLocation>
    <subcellularLocation>
        <location evidence="1">Nucleus</location>
    </subcellularLocation>
</comment>
<keyword evidence="3" id="KW-0539">Nucleus</keyword>
<proteinExistence type="predicted"/>
<dbReference type="Gene3D" id="1.10.238.100">
    <property type="entry name" value="YAP1 redox domain. Chain B"/>
    <property type="match status" value="1"/>
</dbReference>
<organism evidence="6 7">
    <name type="scientific">Marasmius tenuissimus</name>
    <dbReference type="NCBI Taxonomy" id="585030"/>
    <lineage>
        <taxon>Eukaryota</taxon>
        <taxon>Fungi</taxon>
        <taxon>Dikarya</taxon>
        <taxon>Basidiomycota</taxon>
        <taxon>Agaricomycotina</taxon>
        <taxon>Agaricomycetes</taxon>
        <taxon>Agaricomycetidae</taxon>
        <taxon>Agaricales</taxon>
        <taxon>Marasmiineae</taxon>
        <taxon>Marasmiaceae</taxon>
        <taxon>Marasmius</taxon>
    </lineage>
</organism>
<dbReference type="Pfam" id="PF00170">
    <property type="entry name" value="bZIP_1"/>
    <property type="match status" value="1"/>
</dbReference>
<evidence type="ECO:0000256" key="2">
    <source>
        <dbReference type="ARBA" id="ARBA00004496"/>
    </source>
</evidence>
<dbReference type="PROSITE" id="PS00036">
    <property type="entry name" value="BZIP_BASIC"/>
    <property type="match status" value="1"/>
</dbReference>
<dbReference type="InterPro" id="IPR050936">
    <property type="entry name" value="AP-1-like"/>
</dbReference>
<feature type="region of interest" description="Disordered" evidence="4">
    <location>
        <begin position="286"/>
        <end position="314"/>
    </location>
</feature>
<dbReference type="SUPFAM" id="SSF57959">
    <property type="entry name" value="Leucine zipper domain"/>
    <property type="match status" value="1"/>
</dbReference>
<evidence type="ECO:0000256" key="1">
    <source>
        <dbReference type="ARBA" id="ARBA00004123"/>
    </source>
</evidence>